<protein>
    <submittedName>
        <fullName evidence="2">Uncharacterized protein</fullName>
    </submittedName>
</protein>
<name>A0A0F5YMN0_9CYAN</name>
<feature type="region of interest" description="Disordered" evidence="1">
    <location>
        <begin position="98"/>
        <end position="117"/>
    </location>
</feature>
<organism evidence="2 3">
    <name type="scientific">Limnoraphis robusta CS-951</name>
    <dbReference type="NCBI Taxonomy" id="1637645"/>
    <lineage>
        <taxon>Bacteria</taxon>
        <taxon>Bacillati</taxon>
        <taxon>Cyanobacteriota</taxon>
        <taxon>Cyanophyceae</taxon>
        <taxon>Oscillatoriophycideae</taxon>
        <taxon>Oscillatoriales</taxon>
        <taxon>Sirenicapillariaceae</taxon>
        <taxon>Limnoraphis</taxon>
    </lineage>
</organism>
<dbReference type="AlphaFoldDB" id="A0A0F5YMN0"/>
<sequence>MFYSAPIEGFLKPGTLTGSVLGQSEEQALNLSDPTVRMVAAIPTSQVICLTLTVSIPHFGKKLITSDAILTEISASSPQPPAPPRAVSLVDKHLLRTSPPTPLLRGEGNGVPNGTII</sequence>
<evidence type="ECO:0000256" key="1">
    <source>
        <dbReference type="SAM" id="MobiDB-lite"/>
    </source>
</evidence>
<dbReference type="EMBL" id="LATL02000145">
    <property type="protein sequence ID" value="KKD40028.1"/>
    <property type="molecule type" value="Genomic_DNA"/>
</dbReference>
<evidence type="ECO:0000313" key="2">
    <source>
        <dbReference type="EMBL" id="KKD40028.1"/>
    </source>
</evidence>
<accession>A0A0F5YMN0</accession>
<evidence type="ECO:0000313" key="3">
    <source>
        <dbReference type="Proteomes" id="UP000033607"/>
    </source>
</evidence>
<reference evidence="2 3" key="1">
    <citation type="submission" date="2015-06" db="EMBL/GenBank/DDBJ databases">
        <title>Draft genome assembly of filamentous brackish cyanobacterium Limnoraphis robusta strain CS-951.</title>
        <authorList>
            <person name="Willis A."/>
            <person name="Parks M."/>
            <person name="Burford M.A."/>
        </authorList>
    </citation>
    <scope>NUCLEOTIDE SEQUENCE [LARGE SCALE GENOMIC DNA]</scope>
    <source>
        <strain evidence="2 3">CS-951</strain>
    </source>
</reference>
<proteinExistence type="predicted"/>
<dbReference type="Proteomes" id="UP000033607">
    <property type="component" value="Unassembled WGS sequence"/>
</dbReference>
<comment type="caution">
    <text evidence="2">The sequence shown here is derived from an EMBL/GenBank/DDBJ whole genome shotgun (WGS) entry which is preliminary data.</text>
</comment>
<dbReference type="RefSeq" id="WP_046276460.1">
    <property type="nucleotide sequence ID" value="NZ_LATL02000145.1"/>
</dbReference>
<gene>
    <name evidence="2" type="ORF">WN50_00145</name>
</gene>